<dbReference type="EMBL" id="FUEZ01000004">
    <property type="protein sequence ID" value="SPM41105.1"/>
    <property type="molecule type" value="Genomic_DNA"/>
</dbReference>
<protein>
    <recommendedName>
        <fullName evidence="3">Acyltransferase</fullName>
    </recommendedName>
</protein>
<evidence type="ECO:0000313" key="1">
    <source>
        <dbReference type="EMBL" id="SPM41105.1"/>
    </source>
</evidence>
<dbReference type="SUPFAM" id="SSF51161">
    <property type="entry name" value="Trimeric LpxA-like enzymes"/>
    <property type="match status" value="1"/>
</dbReference>
<keyword evidence="2" id="KW-1185">Reference proteome</keyword>
<evidence type="ECO:0008006" key="3">
    <source>
        <dbReference type="Google" id="ProtNLM"/>
    </source>
</evidence>
<evidence type="ECO:0000313" key="2">
    <source>
        <dbReference type="Proteomes" id="UP000240424"/>
    </source>
</evidence>
<proteinExistence type="predicted"/>
<gene>
    <name evidence="1" type="ORF">MNAB215_3308</name>
</gene>
<dbReference type="InterPro" id="IPR011004">
    <property type="entry name" value="Trimer_LpxA-like_sf"/>
</dbReference>
<dbReference type="AlphaFoldDB" id="A0A2U3PBP5"/>
<organism evidence="1 2">
    <name type="scientific">Mycobacterium numidiamassiliense</name>
    <dbReference type="NCBI Taxonomy" id="1841861"/>
    <lineage>
        <taxon>Bacteria</taxon>
        <taxon>Bacillati</taxon>
        <taxon>Actinomycetota</taxon>
        <taxon>Actinomycetes</taxon>
        <taxon>Mycobacteriales</taxon>
        <taxon>Mycobacteriaceae</taxon>
        <taxon>Mycobacterium</taxon>
    </lineage>
</organism>
<dbReference type="Proteomes" id="UP000240424">
    <property type="component" value="Unassembled WGS sequence"/>
</dbReference>
<dbReference type="STRING" id="1841861.GCA_900157365_01627"/>
<reference evidence="1 2" key="1">
    <citation type="submission" date="2017-01" db="EMBL/GenBank/DDBJ databases">
        <authorList>
            <consortium name="Urmite Genomes"/>
        </authorList>
    </citation>
    <scope>NUCLEOTIDE SEQUENCE [LARGE SCALE GENOMIC DNA]</scope>
    <source>
        <strain evidence="1 2">AB215</strain>
    </source>
</reference>
<dbReference type="Gene3D" id="2.160.10.10">
    <property type="entry name" value="Hexapeptide repeat proteins"/>
    <property type="match status" value="1"/>
</dbReference>
<sequence>MPVRSRRLRWIFALLAVAAPQPIKHAIYRRILGWDIHPTARFGLSIIAVDHLSAGEDAKVGHLTVIKGCDEVSLGVRSTIGPMNWITSPPRSAELYPNSPDRKPRLILGDEAAIVTRHILYCDDEVVIEPYAILAGLRSQIVTHGPDYMAGCQRTAPVRIGHHSFVSTSCTLLAGSSVPPRSIVAGGATVAGPLVEELRLYGGTPAREIKKLPEEAMLFHRERGYMF</sequence>
<dbReference type="OrthoDB" id="9815592at2"/>
<name>A0A2U3PBP5_9MYCO</name>
<accession>A0A2U3PBP5</accession>
<dbReference type="RefSeq" id="WP_077079778.1">
    <property type="nucleotide sequence ID" value="NZ_FUEZ01000004.1"/>
</dbReference>